<evidence type="ECO:0000256" key="1">
    <source>
        <dbReference type="SAM" id="SignalP"/>
    </source>
</evidence>
<accession>A0AA35NYV2</accession>
<proteinExistence type="predicted"/>
<reference evidence="2" key="1">
    <citation type="submission" date="2022-12" db="EMBL/GenBank/DDBJ databases">
        <authorList>
            <person name="Alioto T."/>
            <person name="Alioto T."/>
            <person name="Gomez Garrido J."/>
        </authorList>
    </citation>
    <scope>NUCLEOTIDE SEQUENCE</scope>
</reference>
<dbReference type="AlphaFoldDB" id="A0AA35NYV2"/>
<name>A0AA35NYV2_9SAUR</name>
<dbReference type="Proteomes" id="UP001178461">
    <property type="component" value="Chromosome 2"/>
</dbReference>
<keyword evidence="3" id="KW-1185">Reference proteome</keyword>
<organism evidence="2 3">
    <name type="scientific">Podarcis lilfordi</name>
    <name type="common">Lilford's wall lizard</name>
    <dbReference type="NCBI Taxonomy" id="74358"/>
    <lineage>
        <taxon>Eukaryota</taxon>
        <taxon>Metazoa</taxon>
        <taxon>Chordata</taxon>
        <taxon>Craniata</taxon>
        <taxon>Vertebrata</taxon>
        <taxon>Euteleostomi</taxon>
        <taxon>Lepidosauria</taxon>
        <taxon>Squamata</taxon>
        <taxon>Bifurcata</taxon>
        <taxon>Unidentata</taxon>
        <taxon>Episquamata</taxon>
        <taxon>Laterata</taxon>
        <taxon>Lacertibaenia</taxon>
        <taxon>Lacertidae</taxon>
        <taxon>Podarcis</taxon>
    </lineage>
</organism>
<protein>
    <submittedName>
        <fullName evidence="2">Uncharacterized protein</fullName>
    </submittedName>
</protein>
<feature type="signal peptide" evidence="1">
    <location>
        <begin position="1"/>
        <end position="19"/>
    </location>
</feature>
<dbReference type="EMBL" id="OX395127">
    <property type="protein sequence ID" value="CAI5768819.1"/>
    <property type="molecule type" value="Genomic_DNA"/>
</dbReference>
<sequence>MMMMMTIPLLVSLPLATHGMQQRAKCPLNLIKDRNLAVNYYQEGDHLISGIISSRLIGSQPPFSFSSTPVSDFQKPACWWENQSSKLQLQKTGKPSSYY</sequence>
<feature type="chain" id="PRO_5041411521" evidence="1">
    <location>
        <begin position="20"/>
        <end position="99"/>
    </location>
</feature>
<keyword evidence="1" id="KW-0732">Signal</keyword>
<gene>
    <name evidence="2" type="ORF">PODLI_1B005610</name>
</gene>
<evidence type="ECO:0000313" key="2">
    <source>
        <dbReference type="EMBL" id="CAI5768819.1"/>
    </source>
</evidence>
<evidence type="ECO:0000313" key="3">
    <source>
        <dbReference type="Proteomes" id="UP001178461"/>
    </source>
</evidence>